<dbReference type="SUPFAM" id="SSF52402">
    <property type="entry name" value="Adenine nucleotide alpha hydrolases-like"/>
    <property type="match status" value="2"/>
</dbReference>
<dbReference type="InterPro" id="IPR014729">
    <property type="entry name" value="Rossmann-like_a/b/a_fold"/>
</dbReference>
<evidence type="ECO:0000313" key="2">
    <source>
        <dbReference type="EMBL" id="TDD60658.1"/>
    </source>
</evidence>
<accession>A0A4R4ZP33</accession>
<name>A0A4R4ZP33_9ACTN</name>
<gene>
    <name evidence="2" type="ORF">E1263_10285</name>
</gene>
<dbReference type="EMBL" id="SMKX01000022">
    <property type="protein sequence ID" value="TDD60658.1"/>
    <property type="molecule type" value="Genomic_DNA"/>
</dbReference>
<feature type="domain" description="UspA" evidence="1">
    <location>
        <begin position="151"/>
        <end position="272"/>
    </location>
</feature>
<evidence type="ECO:0000259" key="1">
    <source>
        <dbReference type="Pfam" id="PF00582"/>
    </source>
</evidence>
<comment type="caution">
    <text evidence="2">The sequence shown here is derived from an EMBL/GenBank/DDBJ whole genome shotgun (WGS) entry which is preliminary data.</text>
</comment>
<dbReference type="Pfam" id="PF00582">
    <property type="entry name" value="Usp"/>
    <property type="match status" value="2"/>
</dbReference>
<dbReference type="InterPro" id="IPR006016">
    <property type="entry name" value="UspA"/>
</dbReference>
<feature type="domain" description="UspA" evidence="1">
    <location>
        <begin position="9"/>
        <end position="140"/>
    </location>
</feature>
<organism evidence="2 3">
    <name type="scientific">Kribbella antibiotica</name>
    <dbReference type="NCBI Taxonomy" id="190195"/>
    <lineage>
        <taxon>Bacteria</taxon>
        <taxon>Bacillati</taxon>
        <taxon>Actinomycetota</taxon>
        <taxon>Actinomycetes</taxon>
        <taxon>Propionibacteriales</taxon>
        <taxon>Kribbellaceae</taxon>
        <taxon>Kribbella</taxon>
    </lineage>
</organism>
<dbReference type="Gene3D" id="3.40.50.620">
    <property type="entry name" value="HUPs"/>
    <property type="match status" value="2"/>
</dbReference>
<sequence>MADSLGAGPVVVEVDGSAEGLRVLDYACTEAIRDEADLVLVAAHRESRAATSREPQPSAERADEFLRIATAHVRRQIGEAVEVRAVCAAGTRMKVLSATARGARTLVIGRPRHRGPERLIAARSNLLLARRTDCPLIVVPGSWKVAPSQRDVAVGVDGTALSAEAVAYAFRAAAARGGNLVAVHAAPRLSAPDGLWVRKAELELAEVLGRWSAEYPGVKVTRYLTCRPVVAALLHKSREVSLVVLGAHAGLLPIGDPITRRTMAVVDGPVAIVPHRPADRSQHTEPRSVGAFLSREAAAAVPAAKAALPTTPLLEPSTNGTPVTAGQ</sequence>
<dbReference type="AlphaFoldDB" id="A0A4R4ZP33"/>
<dbReference type="RefSeq" id="WP_132166983.1">
    <property type="nucleotide sequence ID" value="NZ_SMKX01000022.1"/>
</dbReference>
<dbReference type="Proteomes" id="UP000295124">
    <property type="component" value="Unassembled WGS sequence"/>
</dbReference>
<protein>
    <submittedName>
        <fullName evidence="2">Universal stress protein</fullName>
    </submittedName>
</protein>
<reference evidence="2 3" key="1">
    <citation type="submission" date="2019-03" db="EMBL/GenBank/DDBJ databases">
        <title>Draft genome sequences of novel Actinobacteria.</title>
        <authorList>
            <person name="Sahin N."/>
            <person name="Ay H."/>
            <person name="Saygin H."/>
        </authorList>
    </citation>
    <scope>NUCLEOTIDE SEQUENCE [LARGE SCALE GENOMIC DNA]</scope>
    <source>
        <strain evidence="2 3">JCM 13523</strain>
    </source>
</reference>
<proteinExistence type="predicted"/>
<dbReference type="OrthoDB" id="3819459at2"/>
<evidence type="ECO:0000313" key="3">
    <source>
        <dbReference type="Proteomes" id="UP000295124"/>
    </source>
</evidence>
<keyword evidence="3" id="KW-1185">Reference proteome</keyword>
<dbReference type="CDD" id="cd00293">
    <property type="entry name" value="USP-like"/>
    <property type="match status" value="1"/>
</dbReference>